<evidence type="ECO:0000256" key="1">
    <source>
        <dbReference type="ARBA" id="ARBA00004236"/>
    </source>
</evidence>
<dbReference type="Proteomes" id="UP000482155">
    <property type="component" value="Unassembled WGS sequence"/>
</dbReference>
<evidence type="ECO:0000259" key="5">
    <source>
        <dbReference type="SMART" id="SM00900"/>
    </source>
</evidence>
<dbReference type="PIRSF" id="PIRSF036354">
    <property type="entry name" value="NosR"/>
    <property type="match status" value="1"/>
</dbReference>
<name>A0A6B3SYM9_9BURK</name>
<dbReference type="PANTHER" id="PTHR30224:SF4">
    <property type="entry name" value="ELECTRON TRANSPORT PROTEIN YCCM-RELATED"/>
    <property type="match status" value="1"/>
</dbReference>
<feature type="transmembrane region" description="Helical" evidence="4">
    <location>
        <begin position="485"/>
        <end position="506"/>
    </location>
</feature>
<dbReference type="GO" id="GO:0005886">
    <property type="term" value="C:plasma membrane"/>
    <property type="evidence" value="ECO:0007669"/>
    <property type="project" value="UniProtKB-SubCell"/>
</dbReference>
<reference evidence="6 7" key="1">
    <citation type="submission" date="2020-02" db="EMBL/GenBank/DDBJ databases">
        <authorList>
            <person name="Kim M.K."/>
        </authorList>
    </citation>
    <scope>NUCLEOTIDE SEQUENCE [LARGE SCALE GENOMIC DNA]</scope>
    <source>
        <strain evidence="6 7">17J57-3</strain>
    </source>
</reference>
<feature type="transmembrane region" description="Helical" evidence="4">
    <location>
        <begin position="444"/>
        <end position="465"/>
    </location>
</feature>
<dbReference type="SUPFAM" id="SSF54862">
    <property type="entry name" value="4Fe-4S ferredoxins"/>
    <property type="match status" value="1"/>
</dbReference>
<accession>A0A6B3SYM9</accession>
<keyword evidence="4" id="KW-1133">Transmembrane helix</keyword>
<comment type="caution">
    <text evidence="6">The sequence shown here is derived from an EMBL/GenBank/DDBJ whole genome shotgun (WGS) entry which is preliminary data.</text>
</comment>
<protein>
    <submittedName>
        <fullName evidence="6">4Fe-4S binding protein</fullName>
    </submittedName>
</protein>
<keyword evidence="4" id="KW-0812">Transmembrane</keyword>
<dbReference type="InterPro" id="IPR052378">
    <property type="entry name" value="NosR_regulator"/>
</dbReference>
<feature type="transmembrane region" description="Helical" evidence="4">
    <location>
        <begin position="589"/>
        <end position="606"/>
    </location>
</feature>
<evidence type="ECO:0000256" key="3">
    <source>
        <dbReference type="ARBA" id="ARBA00023136"/>
    </source>
</evidence>
<gene>
    <name evidence="6" type="ORF">G3574_22660</name>
</gene>
<evidence type="ECO:0000313" key="6">
    <source>
        <dbReference type="EMBL" id="NEX63892.1"/>
    </source>
</evidence>
<proteinExistence type="predicted"/>
<dbReference type="InterPro" id="IPR011399">
    <property type="entry name" value="NosR"/>
</dbReference>
<feature type="transmembrane region" description="Helical" evidence="4">
    <location>
        <begin position="550"/>
        <end position="569"/>
    </location>
</feature>
<dbReference type="GO" id="GO:0003677">
    <property type="term" value="F:DNA binding"/>
    <property type="evidence" value="ECO:0007669"/>
    <property type="project" value="InterPro"/>
</dbReference>
<keyword evidence="3 4" id="KW-0472">Membrane</keyword>
<dbReference type="InterPro" id="IPR007329">
    <property type="entry name" value="FMN-bd"/>
</dbReference>
<evidence type="ECO:0000256" key="4">
    <source>
        <dbReference type="SAM" id="Phobius"/>
    </source>
</evidence>
<dbReference type="GO" id="GO:0045893">
    <property type="term" value="P:positive regulation of DNA-templated transcription"/>
    <property type="evidence" value="ECO:0007669"/>
    <property type="project" value="InterPro"/>
</dbReference>
<dbReference type="PANTHER" id="PTHR30224">
    <property type="entry name" value="ELECTRON TRANSPORT PROTEIN"/>
    <property type="match status" value="1"/>
</dbReference>
<comment type="subcellular location">
    <subcellularLocation>
        <location evidence="1">Cell membrane</location>
    </subcellularLocation>
</comment>
<sequence length="699" mass="77557">MAMEFIVTFLLLSGLSLLMAGREARAGVMTRDAMARAFPSPYLLGERDPALPVWPVFKQNATSNDLVGYAFESIDFVAIPGFAGVPVNMLVLLGPSGEFVDVRVISHHEPVFLDGLGEAPLHRFAAQYRGLSLRQNIAIDAAPRNRAGNDAGNVHIDGVAKATASVRIINQSVIAAALKVARARLGFSGGSDPDRIARVRQNYLERLRPEELQAAGLLSRLQLDNAAVERAFAGSEAEGIDQEAVSQPSSSFIDLAVTPLSVPSAAQSLLTPRDQERLKGRLEPGDHALLVSWRGRYGIVSDSFVPGTVSDRLVLSQGGLPMEMRDLNFDLKPPADSPLQGRQFKIFRVIAQSGLDPALPMQFAFKVQRFKGQIYPEKFTRDFSFSLALPARFVVKPEPDNKGWLPIWKQRWMEIALAVAALALLFAALLRWRGLVADGRRFGRIRTGFLGFTLVFIGWFAQGQLSIVNLTGLVQALHEKRDLSYLMYDPMSIVLWGGVLVSLFIWGRGTFCGWLCPFGAMQEFVAKAARLLRVPQWRVGRRTDQALRGLKYIALAGILACAWWSPAWTDRLVELEPFKTAITLNFVRAWPYVLYAAGLLALNALVYKAFCRYLCPFGAGLAVLGRVRLWNWLPRRKECGTPCQTCRHRCDYGAIRKDGAIRYDECFQCMDCVVIHQSDDLCAPLLLEKKRRVIPVRAA</sequence>
<keyword evidence="2" id="KW-1003">Cell membrane</keyword>
<dbReference type="AlphaFoldDB" id="A0A6B3SYM9"/>
<dbReference type="GO" id="GO:0010181">
    <property type="term" value="F:FMN binding"/>
    <property type="evidence" value="ECO:0007669"/>
    <property type="project" value="InterPro"/>
</dbReference>
<feature type="domain" description="FMN-binding" evidence="5">
    <location>
        <begin position="81"/>
        <end position="180"/>
    </location>
</feature>
<dbReference type="EMBL" id="JAAIVB010000078">
    <property type="protein sequence ID" value="NEX63892.1"/>
    <property type="molecule type" value="Genomic_DNA"/>
</dbReference>
<dbReference type="Pfam" id="PF12801">
    <property type="entry name" value="Fer4_5"/>
    <property type="match status" value="2"/>
</dbReference>
<dbReference type="SMART" id="SM00900">
    <property type="entry name" value="FMN_bind"/>
    <property type="match status" value="1"/>
</dbReference>
<keyword evidence="7" id="KW-1185">Reference proteome</keyword>
<organism evidence="6 7">
    <name type="scientific">Noviherbaspirillum galbum</name>
    <dbReference type="NCBI Taxonomy" id="2709383"/>
    <lineage>
        <taxon>Bacteria</taxon>
        <taxon>Pseudomonadati</taxon>
        <taxon>Pseudomonadota</taxon>
        <taxon>Betaproteobacteria</taxon>
        <taxon>Burkholderiales</taxon>
        <taxon>Oxalobacteraceae</taxon>
        <taxon>Noviherbaspirillum</taxon>
    </lineage>
</organism>
<evidence type="ECO:0000313" key="7">
    <source>
        <dbReference type="Proteomes" id="UP000482155"/>
    </source>
</evidence>
<evidence type="ECO:0000256" key="2">
    <source>
        <dbReference type="ARBA" id="ARBA00022475"/>
    </source>
</evidence>
<feature type="transmembrane region" description="Helical" evidence="4">
    <location>
        <begin position="412"/>
        <end position="432"/>
    </location>
</feature>
<dbReference type="InterPro" id="IPR017896">
    <property type="entry name" value="4Fe4S_Fe-S-bd"/>
</dbReference>